<dbReference type="SUPFAM" id="SSF109854">
    <property type="entry name" value="DinB/YfiT-like putative metalloenzymes"/>
    <property type="match status" value="1"/>
</dbReference>
<dbReference type="Proteomes" id="UP001596500">
    <property type="component" value="Unassembled WGS sequence"/>
</dbReference>
<evidence type="ECO:0000313" key="2">
    <source>
        <dbReference type="EMBL" id="MFC7439633.1"/>
    </source>
</evidence>
<gene>
    <name evidence="2" type="ORF">ACFQNG_00410</name>
</gene>
<sequence length="163" mass="19032">MNKNVQIRQEIWQEVELLSDEQLNQKPSPDHWSIAQILEHLYLTELSVAHQMKKAAERTDTPIPEAKPIQLTLDRSRRVNVPTPAIEPSDGYKTLDSLKEKLYRSRQVLTCVLQDLTPDQLKRSSMPHPLFGAMSLKQWVEFVGLHEQRHLEQIKETKERLFS</sequence>
<evidence type="ECO:0000259" key="1">
    <source>
        <dbReference type="Pfam" id="PF12867"/>
    </source>
</evidence>
<keyword evidence="3" id="KW-1185">Reference proteome</keyword>
<dbReference type="EMBL" id="JBHTBW010000002">
    <property type="protein sequence ID" value="MFC7439633.1"/>
    <property type="molecule type" value="Genomic_DNA"/>
</dbReference>
<comment type="caution">
    <text evidence="2">The sequence shown here is derived from an EMBL/GenBank/DDBJ whole genome shotgun (WGS) entry which is preliminary data.</text>
</comment>
<reference evidence="3" key="1">
    <citation type="journal article" date="2019" name="Int. J. Syst. Evol. Microbiol.">
        <title>The Global Catalogue of Microorganisms (GCM) 10K type strain sequencing project: providing services to taxonomists for standard genome sequencing and annotation.</title>
        <authorList>
            <consortium name="The Broad Institute Genomics Platform"/>
            <consortium name="The Broad Institute Genome Sequencing Center for Infectious Disease"/>
            <person name="Wu L."/>
            <person name="Ma J."/>
        </authorList>
    </citation>
    <scope>NUCLEOTIDE SEQUENCE [LARGE SCALE GENOMIC DNA]</scope>
    <source>
        <strain evidence="3">CGMCC 1.12942</strain>
    </source>
</reference>
<dbReference type="InterPro" id="IPR034660">
    <property type="entry name" value="DinB/YfiT-like"/>
</dbReference>
<dbReference type="Gene3D" id="1.20.120.450">
    <property type="entry name" value="dinb family like domain"/>
    <property type="match status" value="1"/>
</dbReference>
<organism evidence="2 3">
    <name type="scientific">Laceyella putida</name>
    <dbReference type="NCBI Taxonomy" id="110101"/>
    <lineage>
        <taxon>Bacteria</taxon>
        <taxon>Bacillati</taxon>
        <taxon>Bacillota</taxon>
        <taxon>Bacilli</taxon>
        <taxon>Bacillales</taxon>
        <taxon>Thermoactinomycetaceae</taxon>
        <taxon>Laceyella</taxon>
    </lineage>
</organism>
<dbReference type="Pfam" id="PF12867">
    <property type="entry name" value="DinB_2"/>
    <property type="match status" value="1"/>
</dbReference>
<name>A0ABW2RF93_9BACL</name>
<protein>
    <submittedName>
        <fullName evidence="2">DinB family protein</fullName>
    </submittedName>
</protein>
<evidence type="ECO:0000313" key="3">
    <source>
        <dbReference type="Proteomes" id="UP001596500"/>
    </source>
</evidence>
<accession>A0ABW2RF93</accession>
<feature type="domain" description="DinB-like" evidence="1">
    <location>
        <begin position="6"/>
        <end position="154"/>
    </location>
</feature>
<dbReference type="InterPro" id="IPR024775">
    <property type="entry name" value="DinB-like"/>
</dbReference>
<dbReference type="RefSeq" id="WP_379862816.1">
    <property type="nucleotide sequence ID" value="NZ_JBHTBW010000002.1"/>
</dbReference>
<proteinExistence type="predicted"/>